<reference evidence="1" key="1">
    <citation type="journal article" date="2020" name="Nat. Commun.">
        <title>Large-scale genome sequencing of mycorrhizal fungi provides insights into the early evolution of symbiotic traits.</title>
        <authorList>
            <person name="Miyauchi S."/>
            <person name="Kiss E."/>
            <person name="Kuo A."/>
            <person name="Drula E."/>
            <person name="Kohler A."/>
            <person name="Sanchez-Garcia M."/>
            <person name="Morin E."/>
            <person name="Andreopoulos B."/>
            <person name="Barry K.W."/>
            <person name="Bonito G."/>
            <person name="Buee M."/>
            <person name="Carver A."/>
            <person name="Chen C."/>
            <person name="Cichocki N."/>
            <person name="Clum A."/>
            <person name="Culley D."/>
            <person name="Crous P.W."/>
            <person name="Fauchery L."/>
            <person name="Girlanda M."/>
            <person name="Hayes R.D."/>
            <person name="Keri Z."/>
            <person name="LaButti K."/>
            <person name="Lipzen A."/>
            <person name="Lombard V."/>
            <person name="Magnuson J."/>
            <person name="Maillard F."/>
            <person name="Murat C."/>
            <person name="Nolan M."/>
            <person name="Ohm R.A."/>
            <person name="Pangilinan J."/>
            <person name="Pereira M.F."/>
            <person name="Perotto S."/>
            <person name="Peter M."/>
            <person name="Pfister S."/>
            <person name="Riley R."/>
            <person name="Sitrit Y."/>
            <person name="Stielow J.B."/>
            <person name="Szollosi G."/>
            <person name="Zifcakova L."/>
            <person name="Stursova M."/>
            <person name="Spatafora J.W."/>
            <person name="Tedersoo L."/>
            <person name="Vaario L.M."/>
            <person name="Yamada A."/>
            <person name="Yan M."/>
            <person name="Wang P."/>
            <person name="Xu J."/>
            <person name="Bruns T."/>
            <person name="Baldrian P."/>
            <person name="Vilgalys R."/>
            <person name="Dunand C."/>
            <person name="Henrissat B."/>
            <person name="Grigoriev I.V."/>
            <person name="Hibbett D."/>
            <person name="Nagy L.G."/>
            <person name="Martin F.M."/>
        </authorList>
    </citation>
    <scope>NUCLEOTIDE SEQUENCE</scope>
    <source>
        <strain evidence="1">UP504</strain>
    </source>
</reference>
<dbReference type="AlphaFoldDB" id="A0A9P6AVP6"/>
<sequence length="271" mass="29774">MNARVLGYLLMYMPSSAPSGAAKLAGEIMDCEDEAALDTLAKHIIDNFVRVFRTGRMGRTPVHSDHPSRPSFDRDWANNLAEVREAPVDHADAKRKALVRDNYRCMVSGRVDLNCAILGLTETDDNTAAAHTHVAHIFPQTLGTGHEKIAKKEWVVTVWTVMERFGNISPAFQRDLHGPKIHALDELIPNGYRLGAFPERVLTLLGLPNSIVFKSSDPHLPLPNPRYLELHAAAAKVAHLSGTADYIEKTLRDLGDNGSSAELLKSATADI</sequence>
<name>A0A9P6AVP6_9AGAM</name>
<keyword evidence="2" id="KW-1185">Reference proteome</keyword>
<organism evidence="1 2">
    <name type="scientific">Hydnum rufescens UP504</name>
    <dbReference type="NCBI Taxonomy" id="1448309"/>
    <lineage>
        <taxon>Eukaryota</taxon>
        <taxon>Fungi</taxon>
        <taxon>Dikarya</taxon>
        <taxon>Basidiomycota</taxon>
        <taxon>Agaricomycotina</taxon>
        <taxon>Agaricomycetes</taxon>
        <taxon>Cantharellales</taxon>
        <taxon>Hydnaceae</taxon>
        <taxon>Hydnum</taxon>
    </lineage>
</organism>
<proteinExistence type="predicted"/>
<protein>
    <recommendedName>
        <fullName evidence="3">HNH nuclease domain-containing protein</fullName>
    </recommendedName>
</protein>
<comment type="caution">
    <text evidence="1">The sequence shown here is derived from an EMBL/GenBank/DDBJ whole genome shotgun (WGS) entry which is preliminary data.</text>
</comment>
<evidence type="ECO:0008006" key="3">
    <source>
        <dbReference type="Google" id="ProtNLM"/>
    </source>
</evidence>
<dbReference type="Proteomes" id="UP000886523">
    <property type="component" value="Unassembled WGS sequence"/>
</dbReference>
<evidence type="ECO:0000313" key="2">
    <source>
        <dbReference type="Proteomes" id="UP000886523"/>
    </source>
</evidence>
<dbReference type="EMBL" id="MU128982">
    <property type="protein sequence ID" value="KAF9512787.1"/>
    <property type="molecule type" value="Genomic_DNA"/>
</dbReference>
<feature type="non-terminal residue" evidence="1">
    <location>
        <position position="271"/>
    </location>
</feature>
<evidence type="ECO:0000313" key="1">
    <source>
        <dbReference type="EMBL" id="KAF9512787.1"/>
    </source>
</evidence>
<gene>
    <name evidence="1" type="ORF">BS47DRAFT_1345048</name>
</gene>
<accession>A0A9P6AVP6</accession>
<dbReference type="OrthoDB" id="2104739at2759"/>